<proteinExistence type="predicted"/>
<reference evidence="2 3" key="1">
    <citation type="journal article" date="2020" name="mSystems">
        <title>Defining Genomic and Predicted Metabolic Features of the Acetobacterium Genus.</title>
        <authorList>
            <person name="Ross D.E."/>
            <person name="Marshall C.W."/>
            <person name="Gulliver D."/>
            <person name="May H.D."/>
            <person name="Norman R.S."/>
        </authorList>
    </citation>
    <scope>NUCLEOTIDE SEQUENCE [LARGE SCALE GENOMIC DNA]</scope>
    <source>
        <strain evidence="2 3">DSM 8238</strain>
    </source>
</reference>
<gene>
    <name evidence="2" type="primary">pylD</name>
    <name evidence="2" type="ORF">GH808_06985</name>
</gene>
<dbReference type="RefSeq" id="WP_186842066.1">
    <property type="nucleotide sequence ID" value="NZ_WJBC01000008.1"/>
</dbReference>
<dbReference type="InterPro" id="IPR023914">
    <property type="entry name" value="Pyrrolys_PylD"/>
</dbReference>
<organism evidence="2 3">
    <name type="scientific">Acetobacterium fimetarium</name>
    <dbReference type="NCBI Taxonomy" id="52691"/>
    <lineage>
        <taxon>Bacteria</taxon>
        <taxon>Bacillati</taxon>
        <taxon>Bacillota</taxon>
        <taxon>Clostridia</taxon>
        <taxon>Eubacteriales</taxon>
        <taxon>Eubacteriaceae</taxon>
        <taxon>Acetobacterium</taxon>
    </lineage>
</organism>
<dbReference type="EMBL" id="WJBC01000008">
    <property type="protein sequence ID" value="MBC3804179.1"/>
    <property type="molecule type" value="Genomic_DNA"/>
</dbReference>
<dbReference type="Gene3D" id="3.40.50.720">
    <property type="entry name" value="NAD(P)-binding Rossmann-like Domain"/>
    <property type="match status" value="1"/>
</dbReference>
<comment type="caution">
    <text evidence="2">The sequence shown here is derived from an EMBL/GenBank/DDBJ whole genome shotgun (WGS) entry which is preliminary data.</text>
</comment>
<evidence type="ECO:0000313" key="2">
    <source>
        <dbReference type="EMBL" id="MBC3804179.1"/>
    </source>
</evidence>
<sequence>MTRLVKKDIESIDSNLNHLDQRLRESTGHSLLEIGAFAMSKELPLRQTKVAVVPITTGLGIIDGFSEKVKEILIHLGTDAFTTTKTDIGGIQEAFDHQAAIVFMADDDVFSAFHLHKRSYSDNGAATGRGFAAALYLAAEQNAAMEVLVLGAGPVGQAAIEFLLEKNVQIVLAECDKPKAAQCQKKYPEIKLADDWAARHYQYILDATPAANLIKTKNVTDETIISAPGVPLGVAAEAAENADRIIHNLLELGVATMLCAVS</sequence>
<evidence type="ECO:0000313" key="3">
    <source>
        <dbReference type="Proteomes" id="UP000603234"/>
    </source>
</evidence>
<keyword evidence="3" id="KW-1185">Reference proteome</keyword>
<dbReference type="Gene3D" id="3.40.50.12150">
    <property type="match status" value="1"/>
</dbReference>
<evidence type="ECO:0000259" key="1">
    <source>
        <dbReference type="Pfam" id="PF21455"/>
    </source>
</evidence>
<protein>
    <submittedName>
        <fullName evidence="2">3-methylornithyl-N6-L-lysine dehydrogenase PylD</fullName>
    </submittedName>
</protein>
<dbReference type="InterPro" id="IPR048757">
    <property type="entry name" value="PylD_N"/>
</dbReference>
<dbReference type="Pfam" id="PF21455">
    <property type="entry name" value="PylD_N"/>
    <property type="match status" value="1"/>
</dbReference>
<dbReference type="InterPro" id="IPR036291">
    <property type="entry name" value="NAD(P)-bd_dom_sf"/>
</dbReference>
<feature type="domain" description="Pyrrolysine biosynthesis protein PylD N-terminal" evidence="1">
    <location>
        <begin position="9"/>
        <end position="120"/>
    </location>
</feature>
<name>A0ABR6WVE9_9FIRM</name>
<accession>A0ABR6WVE9</accession>
<dbReference type="SUPFAM" id="SSF51735">
    <property type="entry name" value="NAD(P)-binding Rossmann-fold domains"/>
    <property type="match status" value="1"/>
</dbReference>
<dbReference type="NCBIfam" id="TIGR03911">
    <property type="entry name" value="pyrrolys_PylD"/>
    <property type="match status" value="1"/>
</dbReference>
<dbReference type="Proteomes" id="UP000603234">
    <property type="component" value="Unassembled WGS sequence"/>
</dbReference>